<gene>
    <name evidence="1" type="ORF">SAPINGB_P002248</name>
</gene>
<keyword evidence="2" id="KW-1185">Reference proteome</keyword>
<reference evidence="1 2" key="1">
    <citation type="submission" date="2019-09" db="EMBL/GenBank/DDBJ databases">
        <authorList>
            <person name="Brejova B."/>
        </authorList>
    </citation>
    <scope>NUCLEOTIDE SEQUENCE [LARGE SCALE GENOMIC DNA]</scope>
</reference>
<evidence type="ECO:0008006" key="3">
    <source>
        <dbReference type="Google" id="ProtNLM"/>
    </source>
</evidence>
<evidence type="ECO:0000313" key="2">
    <source>
        <dbReference type="Proteomes" id="UP000398389"/>
    </source>
</evidence>
<proteinExistence type="predicted"/>
<dbReference type="SUPFAM" id="SSF50494">
    <property type="entry name" value="Trypsin-like serine proteases"/>
    <property type="match status" value="2"/>
</dbReference>
<dbReference type="Gene3D" id="2.40.10.120">
    <property type="match status" value="1"/>
</dbReference>
<dbReference type="AlphaFoldDB" id="A0A5E8BF71"/>
<name>A0A5E8BF71_9ASCO</name>
<dbReference type="InterPro" id="IPR043504">
    <property type="entry name" value="Peptidase_S1_PA_chymotrypsin"/>
</dbReference>
<dbReference type="GO" id="GO:0016485">
    <property type="term" value="P:protein processing"/>
    <property type="evidence" value="ECO:0007669"/>
    <property type="project" value="InterPro"/>
</dbReference>
<dbReference type="Proteomes" id="UP000398389">
    <property type="component" value="Unassembled WGS sequence"/>
</dbReference>
<dbReference type="RefSeq" id="XP_031852858.1">
    <property type="nucleotide sequence ID" value="XM_031996967.1"/>
</dbReference>
<dbReference type="EMBL" id="CABVLU010000002">
    <property type="protein sequence ID" value="VVT49392.1"/>
    <property type="molecule type" value="Genomic_DNA"/>
</dbReference>
<evidence type="ECO:0000313" key="1">
    <source>
        <dbReference type="EMBL" id="VVT49392.1"/>
    </source>
</evidence>
<accession>A0A5E8BF71</accession>
<dbReference type="Gene3D" id="2.40.10.10">
    <property type="entry name" value="Trypsin-like serine proteases"/>
    <property type="match status" value="1"/>
</dbReference>
<dbReference type="PANTHER" id="PTHR21004">
    <property type="entry name" value="SERINE PROTEASE-RELATED"/>
    <property type="match status" value="1"/>
</dbReference>
<dbReference type="InterPro" id="IPR039245">
    <property type="entry name" value="TYSND1/DEG15"/>
</dbReference>
<dbReference type="GO" id="GO:0031998">
    <property type="term" value="P:regulation of fatty acid beta-oxidation"/>
    <property type="evidence" value="ECO:0007669"/>
    <property type="project" value="TreeGrafter"/>
</dbReference>
<dbReference type="GO" id="GO:0005777">
    <property type="term" value="C:peroxisome"/>
    <property type="evidence" value="ECO:0007669"/>
    <property type="project" value="InterPro"/>
</dbReference>
<dbReference type="Pfam" id="PF13365">
    <property type="entry name" value="Trypsin_2"/>
    <property type="match status" value="1"/>
</dbReference>
<dbReference type="GeneID" id="43581067"/>
<dbReference type="InterPro" id="IPR009003">
    <property type="entry name" value="Peptidase_S1_PA"/>
</dbReference>
<sequence length="545" mass="59694">MTISSSWKYKPTAIRIEIFDGSVSVDDDPEDFNGTPSTTFSASALFLINQALPEAYIVSVSPRLSGLVSSAKDDISVPKYRLLAAVSPDTFTDSTINWYPVTLQGVEPLTDFNSTLRPFLTTEYELIPKTLGISMSHSEPLAVTVLQPSKALLDRITIEWGQIDFCSDPSLLAANRKIRIESSPFVLVNPVLFSNYLSIGTLSYLATPTATKHSAVTAIFSDARYLDGMDGGPVFQDASNTCIGFVAGALHKKSGQGDLSVIVPWDQVYKALSTIVQYPPDTIQESRQEPSPLDTFTWLAFHGVLLLEVYRDHLRQSWGSGILLADDILVTNSHMIENGYRKITAWISTTESVELEELGNPLPGIDIIFFKVKWGNKMNPKTRVVKPAQLCTDPKAYTPGRKVYSLGYGLIYPRMATGLPLQPLRSLGIISNIVSMPLFTTDSTSTPVMLVSSACCWNGSSGGAVFDAETGRVISLMTSNGRVNETGQVIPQMAFTLPALVVARGLAMLTENQVIEVNPKVETLWQLRETHESLMVEDKPLKAKL</sequence>
<dbReference type="GO" id="GO:0004252">
    <property type="term" value="F:serine-type endopeptidase activity"/>
    <property type="evidence" value="ECO:0007669"/>
    <property type="project" value="InterPro"/>
</dbReference>
<protein>
    <recommendedName>
        <fullName evidence="3">Serine protease</fullName>
    </recommendedName>
</protein>
<dbReference type="PANTHER" id="PTHR21004:SF0">
    <property type="entry name" value="PEROXISOMAL LEADER PEPTIDE-PROCESSING PROTEASE"/>
    <property type="match status" value="1"/>
</dbReference>
<organism evidence="1 2">
    <name type="scientific">Magnusiomyces paraingens</name>
    <dbReference type="NCBI Taxonomy" id="2606893"/>
    <lineage>
        <taxon>Eukaryota</taxon>
        <taxon>Fungi</taxon>
        <taxon>Dikarya</taxon>
        <taxon>Ascomycota</taxon>
        <taxon>Saccharomycotina</taxon>
        <taxon>Dipodascomycetes</taxon>
        <taxon>Dipodascales</taxon>
        <taxon>Dipodascaceae</taxon>
        <taxon>Magnusiomyces</taxon>
    </lineage>
</organism>
<dbReference type="OrthoDB" id="17845at2759"/>